<dbReference type="RefSeq" id="WP_214214629.1">
    <property type="nucleotide sequence ID" value="NZ_JABBFO010000009.1"/>
</dbReference>
<feature type="chain" id="PRO_5045678542" description="Lipoprotein" evidence="1">
    <location>
        <begin position="22"/>
        <end position="224"/>
    </location>
</feature>
<gene>
    <name evidence="2" type="ORF">HGT73_10600</name>
</gene>
<comment type="caution">
    <text evidence="2">The sequence shown here is derived from an EMBL/GenBank/DDBJ whole genome shotgun (WGS) entry which is preliminary data.</text>
</comment>
<organism evidence="2 3">
    <name type="scientific">Rosenbergiella australiborealis</name>
    <dbReference type="NCBI Taxonomy" id="1544696"/>
    <lineage>
        <taxon>Bacteria</taxon>
        <taxon>Pseudomonadati</taxon>
        <taxon>Pseudomonadota</taxon>
        <taxon>Gammaproteobacteria</taxon>
        <taxon>Enterobacterales</taxon>
        <taxon>Erwiniaceae</taxon>
        <taxon>Rosenbergiella</taxon>
    </lineage>
</organism>
<keyword evidence="3" id="KW-1185">Reference proteome</keyword>
<accession>A0ABS5TA21</accession>
<dbReference type="PROSITE" id="PS51257">
    <property type="entry name" value="PROKAR_LIPOPROTEIN"/>
    <property type="match status" value="1"/>
</dbReference>
<reference evidence="2 3" key="1">
    <citation type="submission" date="2020-04" db="EMBL/GenBank/DDBJ databases">
        <title>Genome sequencing of Rosenbergiella species.</title>
        <authorList>
            <person name="Alvarez-Perez S."/>
            <person name="Lievens B."/>
        </authorList>
    </citation>
    <scope>NUCLEOTIDE SEQUENCE [LARGE SCALE GENOMIC DNA]</scope>
    <source>
        <strain evidence="2 3">CdVSA20.1</strain>
    </source>
</reference>
<feature type="signal peptide" evidence="1">
    <location>
        <begin position="1"/>
        <end position="21"/>
    </location>
</feature>
<sequence>MKKVKGITISCVLLLSACASTQKTDEVSAQNGSSVPIFIGFIDEDLNNDRYADNVLREVTPTHTGVGLGINILASVLSKGLSVTTFTKENLRGNQISSLPEPTKFYLTPKAKPIISDWLEKNTQGYQYKNVLNIGAAKWLLVYQDLSSNNSNYELRYTVKFYKKPENSNIFSSYIISDCTPKPEVATLTDWRANNYMLVQETTRKYMDFCLLQLENQLPRLLKH</sequence>
<dbReference type="EMBL" id="JABBFO010000009">
    <property type="protein sequence ID" value="MBT0727813.1"/>
    <property type="molecule type" value="Genomic_DNA"/>
</dbReference>
<proteinExistence type="predicted"/>
<protein>
    <recommendedName>
        <fullName evidence="4">Lipoprotein</fullName>
    </recommendedName>
</protein>
<evidence type="ECO:0000313" key="2">
    <source>
        <dbReference type="EMBL" id="MBT0727813.1"/>
    </source>
</evidence>
<evidence type="ECO:0000313" key="3">
    <source>
        <dbReference type="Proteomes" id="UP000786875"/>
    </source>
</evidence>
<evidence type="ECO:0008006" key="4">
    <source>
        <dbReference type="Google" id="ProtNLM"/>
    </source>
</evidence>
<dbReference type="Proteomes" id="UP000786875">
    <property type="component" value="Unassembled WGS sequence"/>
</dbReference>
<name>A0ABS5TA21_9GAMM</name>
<keyword evidence="1" id="KW-0732">Signal</keyword>
<evidence type="ECO:0000256" key="1">
    <source>
        <dbReference type="SAM" id="SignalP"/>
    </source>
</evidence>